<dbReference type="Gene3D" id="3.40.630.30">
    <property type="match status" value="1"/>
</dbReference>
<dbReference type="InterPro" id="IPR036259">
    <property type="entry name" value="MFS_trans_sf"/>
</dbReference>
<keyword evidence="5 6" id="KW-0472">Membrane</keyword>
<feature type="transmembrane region" description="Helical" evidence="6">
    <location>
        <begin position="439"/>
        <end position="457"/>
    </location>
</feature>
<protein>
    <submittedName>
        <fullName evidence="9">Major facilitator superfamily domain-containing protein</fullName>
    </submittedName>
</protein>
<keyword evidence="3 6" id="KW-0812">Transmembrane</keyword>
<feature type="transmembrane region" description="Helical" evidence="6">
    <location>
        <begin position="87"/>
        <end position="108"/>
    </location>
</feature>
<reference evidence="9 10" key="1">
    <citation type="submission" date="2024-02" db="EMBL/GenBank/DDBJ databases">
        <title>First draft genome assembly of two strains of Seiridium cardinale.</title>
        <authorList>
            <person name="Emiliani G."/>
            <person name="Scali E."/>
        </authorList>
    </citation>
    <scope>NUCLEOTIDE SEQUENCE [LARGE SCALE GENOMIC DNA]</scope>
    <source>
        <strain evidence="9 10">BM-138-000479</strain>
    </source>
</reference>
<dbReference type="InterPro" id="IPR016181">
    <property type="entry name" value="Acyl_CoA_acyltransferase"/>
</dbReference>
<dbReference type="Proteomes" id="UP001465668">
    <property type="component" value="Unassembled WGS sequence"/>
</dbReference>
<feature type="transmembrane region" description="Helical" evidence="6">
    <location>
        <begin position="406"/>
        <end position="427"/>
    </location>
</feature>
<evidence type="ECO:0000313" key="9">
    <source>
        <dbReference type="EMBL" id="KAK9781679.1"/>
    </source>
</evidence>
<accession>A0ABR2Y667</accession>
<evidence type="ECO:0000259" key="7">
    <source>
        <dbReference type="PROSITE" id="PS50850"/>
    </source>
</evidence>
<feature type="transmembrane region" description="Helical" evidence="6">
    <location>
        <begin position="49"/>
        <end position="67"/>
    </location>
</feature>
<dbReference type="Pfam" id="PF13673">
    <property type="entry name" value="Acetyltransf_10"/>
    <property type="match status" value="1"/>
</dbReference>
<feature type="transmembrane region" description="Helical" evidence="6">
    <location>
        <begin position="347"/>
        <end position="366"/>
    </location>
</feature>
<gene>
    <name evidence="9" type="ORF">SCAR479_01550</name>
</gene>
<evidence type="ECO:0000256" key="5">
    <source>
        <dbReference type="ARBA" id="ARBA00023136"/>
    </source>
</evidence>
<dbReference type="EMBL" id="JARVKM010000003">
    <property type="protein sequence ID" value="KAK9781679.1"/>
    <property type="molecule type" value="Genomic_DNA"/>
</dbReference>
<dbReference type="Pfam" id="PF07690">
    <property type="entry name" value="MFS_1"/>
    <property type="match status" value="1"/>
</dbReference>
<feature type="transmembrane region" description="Helical" evidence="6">
    <location>
        <begin position="115"/>
        <end position="134"/>
    </location>
</feature>
<keyword evidence="10" id="KW-1185">Reference proteome</keyword>
<feature type="transmembrane region" description="Helical" evidence="6">
    <location>
        <begin position="140"/>
        <end position="163"/>
    </location>
</feature>
<evidence type="ECO:0000313" key="10">
    <source>
        <dbReference type="Proteomes" id="UP001465668"/>
    </source>
</evidence>
<organism evidence="9 10">
    <name type="scientific">Seiridium cardinale</name>
    <dbReference type="NCBI Taxonomy" id="138064"/>
    <lineage>
        <taxon>Eukaryota</taxon>
        <taxon>Fungi</taxon>
        <taxon>Dikarya</taxon>
        <taxon>Ascomycota</taxon>
        <taxon>Pezizomycotina</taxon>
        <taxon>Sordariomycetes</taxon>
        <taxon>Xylariomycetidae</taxon>
        <taxon>Amphisphaeriales</taxon>
        <taxon>Sporocadaceae</taxon>
        <taxon>Seiridium</taxon>
    </lineage>
</organism>
<feature type="transmembrane region" description="Helical" evidence="6">
    <location>
        <begin position="313"/>
        <end position="335"/>
    </location>
</feature>
<feature type="transmembrane region" description="Helical" evidence="6">
    <location>
        <begin position="208"/>
        <end position="230"/>
    </location>
</feature>
<proteinExistence type="predicted"/>
<feature type="transmembrane region" description="Helical" evidence="6">
    <location>
        <begin position="372"/>
        <end position="394"/>
    </location>
</feature>
<feature type="transmembrane region" description="Helical" evidence="6">
    <location>
        <begin position="282"/>
        <end position="307"/>
    </location>
</feature>
<dbReference type="InterPro" id="IPR020846">
    <property type="entry name" value="MFS_dom"/>
</dbReference>
<evidence type="ECO:0000256" key="4">
    <source>
        <dbReference type="ARBA" id="ARBA00022989"/>
    </source>
</evidence>
<feature type="domain" description="N-acetyltransferase" evidence="8">
    <location>
        <begin position="647"/>
        <end position="785"/>
    </location>
</feature>
<keyword evidence="4 6" id="KW-1133">Transmembrane helix</keyword>
<dbReference type="PROSITE" id="PS50850">
    <property type="entry name" value="MFS"/>
    <property type="match status" value="1"/>
</dbReference>
<evidence type="ECO:0000256" key="3">
    <source>
        <dbReference type="ARBA" id="ARBA00022692"/>
    </source>
</evidence>
<dbReference type="InterPro" id="IPR011701">
    <property type="entry name" value="MFS"/>
</dbReference>
<feature type="transmembrane region" description="Helical" evidence="6">
    <location>
        <begin position="175"/>
        <end position="196"/>
    </location>
</feature>
<keyword evidence="2" id="KW-0813">Transport</keyword>
<feature type="domain" description="Major facilitator superfamily (MFS) profile" evidence="7">
    <location>
        <begin position="49"/>
        <end position="462"/>
    </location>
</feature>
<evidence type="ECO:0000256" key="2">
    <source>
        <dbReference type="ARBA" id="ARBA00022448"/>
    </source>
</evidence>
<evidence type="ECO:0000256" key="1">
    <source>
        <dbReference type="ARBA" id="ARBA00004141"/>
    </source>
</evidence>
<dbReference type="PANTHER" id="PTHR43791">
    <property type="entry name" value="PERMEASE-RELATED"/>
    <property type="match status" value="1"/>
</dbReference>
<comment type="subcellular location">
    <subcellularLocation>
        <location evidence="1">Membrane</location>
        <topology evidence="1">Multi-pass membrane protein</topology>
    </subcellularLocation>
</comment>
<dbReference type="SUPFAM" id="SSF103473">
    <property type="entry name" value="MFS general substrate transporter"/>
    <property type="match status" value="1"/>
</dbReference>
<name>A0ABR2Y667_9PEZI</name>
<dbReference type="PROSITE" id="PS51186">
    <property type="entry name" value="GNAT"/>
    <property type="match status" value="1"/>
</dbReference>
<dbReference type="InterPro" id="IPR000182">
    <property type="entry name" value="GNAT_dom"/>
</dbReference>
<dbReference type="SUPFAM" id="SSF55729">
    <property type="entry name" value="Acyl-CoA N-acyltransferases (Nat)"/>
    <property type="match status" value="1"/>
</dbReference>
<comment type="caution">
    <text evidence="9">The sequence shown here is derived from an EMBL/GenBank/DDBJ whole genome shotgun (WGS) entry which is preliminary data.</text>
</comment>
<evidence type="ECO:0000259" key="8">
    <source>
        <dbReference type="PROSITE" id="PS51186"/>
    </source>
</evidence>
<dbReference type="Gene3D" id="1.20.1250.20">
    <property type="entry name" value="MFS general substrate transporter like domains"/>
    <property type="match status" value="2"/>
</dbReference>
<dbReference type="PANTHER" id="PTHR43791:SF47">
    <property type="entry name" value="MAJOR FACILITATOR SUPERFAMILY (MFS) PROFILE DOMAIN-CONTAINING PROTEIN-RELATED"/>
    <property type="match status" value="1"/>
</dbReference>
<evidence type="ECO:0000256" key="6">
    <source>
        <dbReference type="SAM" id="Phobius"/>
    </source>
</evidence>
<sequence>MSRDTEKADVEYVPEVELTKTTTGATNSWETEYSPEEQRRIIRRIDRRLVTTVGVMYCVSLMDRTNLSAANIAGMAKELQLVGNRYSIITLVFFVTYIVFQPPSTVVVRKIGPRIHLSIITLLWGAVMIAFGFVKNYQTLTALRCILGILEAGFFPSCVYLLSTWYTRYEVGKRYSFFYVIGCVASAFAGILAYGLMQMNGLASLTGWRWIFIMEGLITCIISVASYWLLVDFPDSQRKLWKFLSDKERAWVVKRINADRGDATTPKFQLGRFLKAGLDWKIWCYAMIFFNTTTVTYALAYFLPIILNTNLGFSIGASQCLIAPPYAFAGFVMFGTGWLGDRYHIRGPIIIINMVLCLIGTPIMGWHPNPSVRYFGIFLVTAGANSNVPAALSYQANNIRGQWKRAFCSATFVGFGGIGGIAGSLVFRAQDEATGYKPGLYAAIACAALNIILVLLVDTKFYFDNRAADRGVKELEHDEDANVSQSRLRVSLGADSMTLKSRLEFKAISNRSLITLFYRGYCIQVYFRVPNTHTMYPIDLPAPASLSTDFVLSPMTVEDIEDVVTTHHAAFSSPAERWWWSHDLNDMRKFQRVALEKNLPKPDRRYLKITHLPSGRVAAWASWALPQGFTGLGGVPSTAAGAEGTVGVGKEVPDADKEIFKDEYLTPEERAKKSIEQLPLPEGSSKEALIEALKMEEESHGRHGVKAMIFLAILCTHPDFERQGLARALVEPILTVSEAEGVPVWVDSSPKGKGFYEKLGFKVVQISHVDLAKGNKGLTGTHTVTGMRWAQQERR</sequence>